<dbReference type="AlphaFoldDB" id="A0A3D8SM42"/>
<dbReference type="InterPro" id="IPR052895">
    <property type="entry name" value="HetReg/Transcr_Mod"/>
</dbReference>
<organism evidence="2 3">
    <name type="scientific">Coleophoma crateriformis</name>
    <dbReference type="NCBI Taxonomy" id="565419"/>
    <lineage>
        <taxon>Eukaryota</taxon>
        <taxon>Fungi</taxon>
        <taxon>Dikarya</taxon>
        <taxon>Ascomycota</taxon>
        <taxon>Pezizomycotina</taxon>
        <taxon>Leotiomycetes</taxon>
        <taxon>Helotiales</taxon>
        <taxon>Dermateaceae</taxon>
        <taxon>Coleophoma</taxon>
    </lineage>
</organism>
<accession>A0A3D8SM42</accession>
<reference evidence="2 3" key="1">
    <citation type="journal article" date="2018" name="IMA Fungus">
        <title>IMA Genome-F 9: Draft genome sequence of Annulohypoxylon stygium, Aspergillus mulundensis, Berkeleyomyces basicola (syn. Thielaviopsis basicola), Ceratocystis smalleyi, two Cercospora beticola strains, Coleophoma cylindrospora, Fusarium fracticaudum, Phialophora cf. hyalina, and Morchella septimelata.</title>
        <authorList>
            <person name="Wingfield B.D."/>
            <person name="Bills G.F."/>
            <person name="Dong Y."/>
            <person name="Huang W."/>
            <person name="Nel W.J."/>
            <person name="Swalarsk-Parry B.S."/>
            <person name="Vaghefi N."/>
            <person name="Wilken P.M."/>
            <person name="An Z."/>
            <person name="de Beer Z.W."/>
            <person name="De Vos L."/>
            <person name="Chen L."/>
            <person name="Duong T.A."/>
            <person name="Gao Y."/>
            <person name="Hammerbacher A."/>
            <person name="Kikkert J.R."/>
            <person name="Li Y."/>
            <person name="Li H."/>
            <person name="Li K."/>
            <person name="Li Q."/>
            <person name="Liu X."/>
            <person name="Ma X."/>
            <person name="Naidoo K."/>
            <person name="Pethybridge S.J."/>
            <person name="Sun J."/>
            <person name="Steenkamp E.T."/>
            <person name="van der Nest M.A."/>
            <person name="van Wyk S."/>
            <person name="Wingfield M.J."/>
            <person name="Xiong C."/>
            <person name="Yue Q."/>
            <person name="Zhang X."/>
        </authorList>
    </citation>
    <scope>NUCLEOTIDE SEQUENCE [LARGE SCALE GENOMIC DNA]</scope>
    <source>
        <strain evidence="2 3">BP5796</strain>
    </source>
</reference>
<evidence type="ECO:0000259" key="1">
    <source>
        <dbReference type="Pfam" id="PF06985"/>
    </source>
</evidence>
<dbReference type="EMBL" id="PDLN01000004">
    <property type="protein sequence ID" value="RDW87387.1"/>
    <property type="molecule type" value="Genomic_DNA"/>
</dbReference>
<comment type="caution">
    <text evidence="2">The sequence shown here is derived from an EMBL/GenBank/DDBJ whole genome shotgun (WGS) entry which is preliminary data.</text>
</comment>
<dbReference type="OrthoDB" id="2157530at2759"/>
<gene>
    <name evidence="2" type="ORF">BP5796_03081</name>
</gene>
<dbReference type="PANTHER" id="PTHR24148:SF64">
    <property type="entry name" value="HETEROKARYON INCOMPATIBILITY DOMAIN-CONTAINING PROTEIN"/>
    <property type="match status" value="1"/>
</dbReference>
<dbReference type="Pfam" id="PF26639">
    <property type="entry name" value="Het-6_barrel"/>
    <property type="match status" value="1"/>
</dbReference>
<name>A0A3D8SM42_9HELO</name>
<dbReference type="Pfam" id="PF06985">
    <property type="entry name" value="HET"/>
    <property type="match status" value="1"/>
</dbReference>
<sequence length="575" mass="64682">MGKALNPDVGHNRLNYNDLKSKDSIRILRLQPTHSTEAGLCASFSEARLEEITPYEAISYTWGAEVFPETLQFPGGCLKVIESLASALKTFRYTDRDRILWADAVCINQKNDVEKGHQVAMMNEIYKIADRALVWLGDGDESTAYSIQGASPQVAAWLKADELRDSTTSMERVIGSTDEKLQEDHEAILDGSELEPRLPTLSQNSSVSDMIISHAHEPRFRDIVETIRGQSCTNDRDRIYALLNLQSPSTRLPIEPDYSKSVPHVYIEYALKSLQQGNFENLYDAGMWYRDENDDPIITMDANRFLPSWVPDFRKPNNRRKLPWLNHASYFQKRIYGDSTLTTFPKLNTTMTISIAGFEMDKILEGRAQILSLQRVFTGGHKDTFTKTCEHVKACLEILHRNSGPKYPTGETLENAFWSTITMSGITQTMLDFIKGYIPTPEIGPMLGGNFEKHCLDPNGEVARRPLVDLWLDNPEFSSSARELSNEAQLGAIYYQAIRETMDGVVFIFTHGGLIGLATPGTRRGDLIAIINGAANPFVVRAVPGAHFFRLVGPCYIHGIMQGMKYEEKTLKLLL</sequence>
<keyword evidence="3" id="KW-1185">Reference proteome</keyword>
<evidence type="ECO:0000313" key="2">
    <source>
        <dbReference type="EMBL" id="RDW87387.1"/>
    </source>
</evidence>
<dbReference type="InterPro" id="IPR010730">
    <property type="entry name" value="HET"/>
</dbReference>
<dbReference type="PANTHER" id="PTHR24148">
    <property type="entry name" value="ANKYRIN REPEAT DOMAIN-CONTAINING PROTEIN 39 HOMOLOG-RELATED"/>
    <property type="match status" value="1"/>
</dbReference>
<evidence type="ECO:0000313" key="3">
    <source>
        <dbReference type="Proteomes" id="UP000256328"/>
    </source>
</evidence>
<proteinExistence type="predicted"/>
<feature type="domain" description="Heterokaryon incompatibility" evidence="1">
    <location>
        <begin position="55"/>
        <end position="160"/>
    </location>
</feature>
<dbReference type="Proteomes" id="UP000256328">
    <property type="component" value="Unassembled WGS sequence"/>
</dbReference>
<protein>
    <recommendedName>
        <fullName evidence="1">Heterokaryon incompatibility domain-containing protein</fullName>
    </recommendedName>
</protein>